<dbReference type="InterPro" id="IPR003795">
    <property type="entry name" value="DUF192"/>
</dbReference>
<dbReference type="PANTHER" id="PTHR37953:SF1">
    <property type="entry name" value="UPF0127 PROTEIN MJ1496"/>
    <property type="match status" value="1"/>
</dbReference>
<accession>A0ABR9QLB1</accession>
<dbReference type="PANTHER" id="PTHR37953">
    <property type="entry name" value="UPF0127 PROTEIN MJ1496"/>
    <property type="match status" value="1"/>
</dbReference>
<sequence>MKLMNLTNNEILASDLRKAYSFHKRLFGLMFTHSLASGSGLHIKPCRSIHSFFMNYSIDVLYISEQNDIVAIDEHFSPRKIGKVHAQASSVVELPAGTIKKTNTMIGHKLQIKN</sequence>
<dbReference type="Proteomes" id="UP001516662">
    <property type="component" value="Unassembled WGS sequence"/>
</dbReference>
<keyword evidence="2" id="KW-1185">Reference proteome</keyword>
<protein>
    <submittedName>
        <fullName evidence="1">DUF192 domain-containing protein</fullName>
    </submittedName>
</protein>
<organism evidence="1 2">
    <name type="scientific">Litchfieldia luteola</name>
    <dbReference type="NCBI Taxonomy" id="682179"/>
    <lineage>
        <taxon>Bacteria</taxon>
        <taxon>Bacillati</taxon>
        <taxon>Bacillota</taxon>
        <taxon>Bacilli</taxon>
        <taxon>Bacillales</taxon>
        <taxon>Bacillaceae</taxon>
        <taxon>Litchfieldia</taxon>
    </lineage>
</organism>
<gene>
    <name evidence="1" type="ORF">IMZ08_14675</name>
</gene>
<evidence type="ECO:0000313" key="2">
    <source>
        <dbReference type="Proteomes" id="UP001516662"/>
    </source>
</evidence>
<dbReference type="EMBL" id="JADCLJ010000022">
    <property type="protein sequence ID" value="MBE4909292.1"/>
    <property type="molecule type" value="Genomic_DNA"/>
</dbReference>
<dbReference type="Pfam" id="PF02643">
    <property type="entry name" value="DUF192"/>
    <property type="match status" value="1"/>
</dbReference>
<dbReference type="Gene3D" id="2.60.120.1140">
    <property type="entry name" value="Protein of unknown function DUF192"/>
    <property type="match status" value="1"/>
</dbReference>
<proteinExistence type="predicted"/>
<evidence type="ECO:0000313" key="1">
    <source>
        <dbReference type="EMBL" id="MBE4909292.1"/>
    </source>
</evidence>
<dbReference type="InterPro" id="IPR038695">
    <property type="entry name" value="Saro_0823-like_sf"/>
</dbReference>
<comment type="caution">
    <text evidence="1">The sequence shown here is derived from an EMBL/GenBank/DDBJ whole genome shotgun (WGS) entry which is preliminary data.</text>
</comment>
<dbReference type="RefSeq" id="WP_193537795.1">
    <property type="nucleotide sequence ID" value="NZ_JADCLJ010000022.1"/>
</dbReference>
<name>A0ABR9QLB1_9BACI</name>
<reference evidence="1 2" key="1">
    <citation type="submission" date="2020-10" db="EMBL/GenBank/DDBJ databases">
        <title>Bacillus sp. HD4P25, an endophyte from a halophyte.</title>
        <authorList>
            <person name="Sun J.-Q."/>
        </authorList>
    </citation>
    <scope>NUCLEOTIDE SEQUENCE [LARGE SCALE GENOMIC DNA]</scope>
    <source>
        <strain evidence="1 2">YIM 93174</strain>
    </source>
</reference>